<dbReference type="Proteomes" id="UP000244855">
    <property type="component" value="Unassembled WGS sequence"/>
</dbReference>
<protein>
    <submittedName>
        <fullName evidence="2">Uncharacterized protein</fullName>
    </submittedName>
</protein>
<accession>A0A2V1DVS5</accession>
<evidence type="ECO:0000256" key="1">
    <source>
        <dbReference type="SAM" id="Phobius"/>
    </source>
</evidence>
<keyword evidence="1" id="KW-1133">Transmembrane helix</keyword>
<gene>
    <name evidence="2" type="ORF">DM02DRAFT_559894</name>
</gene>
<dbReference type="AlphaFoldDB" id="A0A2V1DVS5"/>
<name>A0A2V1DVS5_9PLEO</name>
<feature type="transmembrane region" description="Helical" evidence="1">
    <location>
        <begin position="62"/>
        <end position="84"/>
    </location>
</feature>
<dbReference type="STRING" id="97972.A0A2V1DVS5"/>
<keyword evidence="3" id="KW-1185">Reference proteome</keyword>
<proteinExistence type="predicted"/>
<sequence length="102" mass="11035">MSAIVKSLYDLVSSLFEVVTSLFTTTGHLAKDTFHFAFKFLNGAVNLVVDFFKGLVDLAGGIAGFILGNIAILAVLSVGFFAFLQYQRKQGNTVQVGNKKLN</sequence>
<keyword evidence="1" id="KW-0812">Transmembrane</keyword>
<organism evidence="2 3">
    <name type="scientific">Periconia macrospinosa</name>
    <dbReference type="NCBI Taxonomy" id="97972"/>
    <lineage>
        <taxon>Eukaryota</taxon>
        <taxon>Fungi</taxon>
        <taxon>Dikarya</taxon>
        <taxon>Ascomycota</taxon>
        <taxon>Pezizomycotina</taxon>
        <taxon>Dothideomycetes</taxon>
        <taxon>Pleosporomycetidae</taxon>
        <taxon>Pleosporales</taxon>
        <taxon>Massarineae</taxon>
        <taxon>Periconiaceae</taxon>
        <taxon>Periconia</taxon>
    </lineage>
</organism>
<dbReference type="EMBL" id="KZ805343">
    <property type="protein sequence ID" value="PVI02453.1"/>
    <property type="molecule type" value="Genomic_DNA"/>
</dbReference>
<evidence type="ECO:0000313" key="3">
    <source>
        <dbReference type="Proteomes" id="UP000244855"/>
    </source>
</evidence>
<keyword evidence="1" id="KW-0472">Membrane</keyword>
<reference evidence="2 3" key="1">
    <citation type="journal article" date="2018" name="Sci. Rep.">
        <title>Comparative genomics provides insights into the lifestyle and reveals functional heterogeneity of dark septate endophytic fungi.</title>
        <authorList>
            <person name="Knapp D.G."/>
            <person name="Nemeth J.B."/>
            <person name="Barry K."/>
            <person name="Hainaut M."/>
            <person name="Henrissat B."/>
            <person name="Johnson J."/>
            <person name="Kuo A."/>
            <person name="Lim J.H.P."/>
            <person name="Lipzen A."/>
            <person name="Nolan M."/>
            <person name="Ohm R.A."/>
            <person name="Tamas L."/>
            <person name="Grigoriev I.V."/>
            <person name="Spatafora J.W."/>
            <person name="Nagy L.G."/>
            <person name="Kovacs G.M."/>
        </authorList>
    </citation>
    <scope>NUCLEOTIDE SEQUENCE [LARGE SCALE GENOMIC DNA]</scope>
    <source>
        <strain evidence="2 3">DSE2036</strain>
    </source>
</reference>
<dbReference type="OrthoDB" id="2561686at2759"/>
<evidence type="ECO:0000313" key="2">
    <source>
        <dbReference type="EMBL" id="PVI02453.1"/>
    </source>
</evidence>